<gene>
    <name evidence="2" type="ORF">GCM10009533_39710</name>
</gene>
<dbReference type="NCBIfam" id="TIGR02122">
    <property type="entry name" value="TRAP_TAXI"/>
    <property type="match status" value="1"/>
</dbReference>
<evidence type="ECO:0000256" key="1">
    <source>
        <dbReference type="SAM" id="SignalP"/>
    </source>
</evidence>
<name>A0ABN1D7I8_SACER</name>
<feature type="signal peptide" evidence="1">
    <location>
        <begin position="1"/>
        <end position="26"/>
    </location>
</feature>
<dbReference type="PROSITE" id="PS51318">
    <property type="entry name" value="TAT"/>
    <property type="match status" value="1"/>
</dbReference>
<protein>
    <submittedName>
        <fullName evidence="2">TAXI family TRAP transporter solute-binding subunit</fullName>
    </submittedName>
</protein>
<dbReference type="RefSeq" id="WP_009947070.1">
    <property type="nucleotide sequence ID" value="NZ_BAAAGS010000026.1"/>
</dbReference>
<reference evidence="2 3" key="1">
    <citation type="journal article" date="2019" name="Int. J. Syst. Evol. Microbiol.">
        <title>The Global Catalogue of Microorganisms (GCM) 10K type strain sequencing project: providing services to taxonomists for standard genome sequencing and annotation.</title>
        <authorList>
            <consortium name="The Broad Institute Genomics Platform"/>
            <consortium name="The Broad Institute Genome Sequencing Center for Infectious Disease"/>
            <person name="Wu L."/>
            <person name="Ma J."/>
        </authorList>
    </citation>
    <scope>NUCLEOTIDE SEQUENCE [LARGE SCALE GENOMIC DNA]</scope>
    <source>
        <strain evidence="2 3">JCM 10303</strain>
    </source>
</reference>
<dbReference type="EMBL" id="BAAAGS010000026">
    <property type="protein sequence ID" value="GAA0536516.1"/>
    <property type="molecule type" value="Genomic_DNA"/>
</dbReference>
<feature type="chain" id="PRO_5046299722" evidence="1">
    <location>
        <begin position="27"/>
        <end position="312"/>
    </location>
</feature>
<dbReference type="InterPro" id="IPR006311">
    <property type="entry name" value="TAT_signal"/>
</dbReference>
<accession>A0ABN1D7I8</accession>
<keyword evidence="3" id="KW-1185">Reference proteome</keyword>
<dbReference type="Proteomes" id="UP001500729">
    <property type="component" value="Unassembled WGS sequence"/>
</dbReference>
<sequence>MNGIDRRRLLRLGAAGLLAGALPACAPAGPELPLRIAAGERGGFYSEFAELLADEIVLADPRLRPTVVDTEGSVANVELLRDGRADLALLLADVAQAAPLGELGPAVQVRSLGRVYENYVQLVVPVGSPVRELADLRGRTVSLGAPKSGSTFFGTRLLARSGVAARTLALPLEEAVAALENGRIDALLWSGGVPTPALRALDERTGIRLVPLPASVPGLCGYAVCEQVSVPPRAYRLAGGVPTIGMANLLVCTPALPEDVAATVVRVLVGQTSRLVPRQAVGTQFLDVRTLTGTGTVPLHPGAQRAYQELHG</sequence>
<keyword evidence="1" id="KW-0732">Signal</keyword>
<dbReference type="Gene3D" id="3.40.190.10">
    <property type="entry name" value="Periplasmic binding protein-like II"/>
    <property type="match status" value="2"/>
</dbReference>
<organism evidence="2 3">
    <name type="scientific">Saccharopolyspora erythraea</name>
    <name type="common">Streptomyces erythraeus</name>
    <dbReference type="NCBI Taxonomy" id="1836"/>
    <lineage>
        <taxon>Bacteria</taxon>
        <taxon>Bacillati</taxon>
        <taxon>Actinomycetota</taxon>
        <taxon>Actinomycetes</taxon>
        <taxon>Pseudonocardiales</taxon>
        <taxon>Pseudonocardiaceae</taxon>
        <taxon>Saccharopolyspora</taxon>
    </lineage>
</organism>
<dbReference type="SUPFAM" id="SSF53850">
    <property type="entry name" value="Periplasmic binding protein-like II"/>
    <property type="match status" value="1"/>
</dbReference>
<dbReference type="PANTHER" id="PTHR42941:SF1">
    <property type="entry name" value="SLL1037 PROTEIN"/>
    <property type="match status" value="1"/>
</dbReference>
<proteinExistence type="predicted"/>
<dbReference type="PANTHER" id="PTHR42941">
    <property type="entry name" value="SLL1037 PROTEIN"/>
    <property type="match status" value="1"/>
</dbReference>
<evidence type="ECO:0000313" key="3">
    <source>
        <dbReference type="Proteomes" id="UP001500729"/>
    </source>
</evidence>
<dbReference type="Pfam" id="PF16868">
    <property type="entry name" value="NMT1_3"/>
    <property type="match status" value="1"/>
</dbReference>
<comment type="caution">
    <text evidence="2">The sequence shown here is derived from an EMBL/GenBank/DDBJ whole genome shotgun (WGS) entry which is preliminary data.</text>
</comment>
<evidence type="ECO:0000313" key="2">
    <source>
        <dbReference type="EMBL" id="GAA0536516.1"/>
    </source>
</evidence>
<dbReference type="InterPro" id="IPR011852">
    <property type="entry name" value="TRAP_TAXI"/>
</dbReference>